<evidence type="ECO:0000256" key="3">
    <source>
        <dbReference type="ARBA" id="ARBA00022695"/>
    </source>
</evidence>
<sequence>MTDLTTFLDHLCLSEAELRKIWWFRGRMYKDFPLLSKSGKPRIISAPDRRLKMLQRTIAPLLDQIYSPRNPVHGFVPDRSVRTNATSHLKSKFVVNLDVERFFPSISENRVAGLLKAVGIDESVAVVVARLCTNQGVLPQGAPTSPVLSNMVCFKLDKELQAIAKAAHCIYTRYADDVTFSSYQPPGGLFAEGVPPTGNFVPDLLSPRLIGAFTNNGFKLNPSKSHYGDKHSRRIVTGLKINSGLNVDRRFVRNIRSTLYSIETLGADTAQKKFEVEYGGKCRLSQHLKGEISWLGSVKGQSDPIFRAIAARFNSSFPTQPIKVSPTRAQIRSRAVWVIEHFEGKFAQGSAFFLKDVGLVTAAHCIEEALGQEIDVYHPSKPSNVFKARVKQHHTVRDLAILDHEIPAHEFFELEMATRAPSLGDALTAVGYPGYGPGDSLNVRSGHISSFAVKSAVPLIEVTQKLTQGMSGGPVLDDEDRVAGVIHKGGPEEGRDFAVHIDALTAWLDGR</sequence>
<feature type="domain" description="Reverse transcriptase" evidence="10">
    <location>
        <begin position="15"/>
        <end position="241"/>
    </location>
</feature>
<accession>A0AAW4FXX7</accession>
<dbReference type="PANTHER" id="PTHR34047:SF7">
    <property type="entry name" value="RNA-DIRECTED DNA POLYMERASE"/>
    <property type="match status" value="1"/>
</dbReference>
<protein>
    <recommendedName>
        <fullName evidence="1">RNA-directed DNA polymerase</fullName>
        <ecNumber evidence="1">2.7.7.49</ecNumber>
    </recommendedName>
</protein>
<keyword evidence="3" id="KW-0548">Nucleotidyltransferase</keyword>
<comment type="catalytic activity">
    <reaction evidence="9">
        <text>DNA(n) + a 2'-deoxyribonucleoside 5'-triphosphate = DNA(n+1) + diphosphate</text>
        <dbReference type="Rhea" id="RHEA:22508"/>
        <dbReference type="Rhea" id="RHEA-COMP:17339"/>
        <dbReference type="Rhea" id="RHEA-COMP:17340"/>
        <dbReference type="ChEBI" id="CHEBI:33019"/>
        <dbReference type="ChEBI" id="CHEBI:61560"/>
        <dbReference type="ChEBI" id="CHEBI:173112"/>
        <dbReference type="EC" id="2.7.7.49"/>
    </reaction>
</comment>
<comment type="caution">
    <text evidence="11">The sequence shown here is derived from an EMBL/GenBank/DDBJ whole genome shotgun (WGS) entry which is preliminary data.</text>
</comment>
<dbReference type="Pfam" id="PF00078">
    <property type="entry name" value="RVT_1"/>
    <property type="match status" value="1"/>
</dbReference>
<evidence type="ECO:0000256" key="9">
    <source>
        <dbReference type="ARBA" id="ARBA00048173"/>
    </source>
</evidence>
<dbReference type="GO" id="GO:0003964">
    <property type="term" value="F:RNA-directed DNA polymerase activity"/>
    <property type="evidence" value="ECO:0007669"/>
    <property type="project" value="UniProtKB-KW"/>
</dbReference>
<dbReference type="PROSITE" id="PS00134">
    <property type="entry name" value="TRYPSIN_HIS"/>
    <property type="match status" value="1"/>
</dbReference>
<dbReference type="SUPFAM" id="SSF56672">
    <property type="entry name" value="DNA/RNA polymerases"/>
    <property type="match status" value="1"/>
</dbReference>
<proteinExistence type="inferred from homology"/>
<evidence type="ECO:0000256" key="8">
    <source>
        <dbReference type="ARBA" id="ARBA00034120"/>
    </source>
</evidence>
<dbReference type="GO" id="GO:0046872">
    <property type="term" value="F:metal ion binding"/>
    <property type="evidence" value="ECO:0007669"/>
    <property type="project" value="UniProtKB-KW"/>
</dbReference>
<dbReference type="Proteomes" id="UP000744980">
    <property type="component" value="Unassembled WGS sequence"/>
</dbReference>
<evidence type="ECO:0000256" key="1">
    <source>
        <dbReference type="ARBA" id="ARBA00012493"/>
    </source>
</evidence>
<dbReference type="GO" id="GO:0004252">
    <property type="term" value="F:serine-type endopeptidase activity"/>
    <property type="evidence" value="ECO:0007669"/>
    <property type="project" value="InterPro"/>
</dbReference>
<reference evidence="11 12" key="1">
    <citation type="submission" date="2020-01" db="EMBL/GenBank/DDBJ databases">
        <title>Draft genome assembly of Ensifer adhaerens T173.</title>
        <authorList>
            <person name="Craig J.E."/>
            <person name="Stinchcombe J.R."/>
        </authorList>
    </citation>
    <scope>NUCLEOTIDE SEQUENCE [LARGE SCALE GENOMIC DNA]</scope>
    <source>
        <strain evidence="11 12">T173</strain>
    </source>
</reference>
<dbReference type="PRINTS" id="PR00866">
    <property type="entry name" value="RNADNAPOLMS"/>
</dbReference>
<evidence type="ECO:0000256" key="2">
    <source>
        <dbReference type="ARBA" id="ARBA00022679"/>
    </source>
</evidence>
<comment type="similarity">
    <text evidence="8">Belongs to the bacterial reverse transcriptase family.</text>
</comment>
<name>A0AAW4FXX7_9HYPH</name>
<evidence type="ECO:0000256" key="7">
    <source>
        <dbReference type="ARBA" id="ARBA00023118"/>
    </source>
</evidence>
<evidence type="ECO:0000256" key="4">
    <source>
        <dbReference type="ARBA" id="ARBA00022723"/>
    </source>
</evidence>
<dbReference type="InterPro" id="IPR043502">
    <property type="entry name" value="DNA/RNA_pol_sf"/>
</dbReference>
<dbReference type="InterPro" id="IPR000123">
    <property type="entry name" value="Reverse_transcriptase_msDNA"/>
</dbReference>
<dbReference type="EMBL" id="WXFA01000068">
    <property type="protein sequence ID" value="MBM3096064.1"/>
    <property type="molecule type" value="Genomic_DNA"/>
</dbReference>
<dbReference type="PANTHER" id="PTHR34047">
    <property type="entry name" value="NUCLEAR INTRON MATURASE 1, MITOCHONDRIAL-RELATED"/>
    <property type="match status" value="1"/>
</dbReference>
<evidence type="ECO:0000313" key="11">
    <source>
        <dbReference type="EMBL" id="MBM3096064.1"/>
    </source>
</evidence>
<keyword evidence="12" id="KW-1185">Reference proteome</keyword>
<keyword evidence="5" id="KW-0460">Magnesium</keyword>
<dbReference type="Pfam" id="PF13365">
    <property type="entry name" value="Trypsin_2"/>
    <property type="match status" value="1"/>
</dbReference>
<dbReference type="AlphaFoldDB" id="A0AAW4FXX7"/>
<evidence type="ECO:0000256" key="5">
    <source>
        <dbReference type="ARBA" id="ARBA00022842"/>
    </source>
</evidence>
<dbReference type="InterPro" id="IPR000477">
    <property type="entry name" value="RT_dom"/>
</dbReference>
<evidence type="ECO:0000256" key="6">
    <source>
        <dbReference type="ARBA" id="ARBA00022918"/>
    </source>
</evidence>
<dbReference type="GO" id="GO:0006508">
    <property type="term" value="P:proteolysis"/>
    <property type="evidence" value="ECO:0007669"/>
    <property type="project" value="InterPro"/>
</dbReference>
<dbReference type="InterPro" id="IPR018114">
    <property type="entry name" value="TRYPSIN_HIS"/>
</dbReference>
<keyword evidence="6" id="KW-0695">RNA-directed DNA polymerase</keyword>
<gene>
    <name evidence="11" type="ORF">GFB56_35935</name>
</gene>
<dbReference type="SUPFAM" id="SSF50494">
    <property type="entry name" value="Trypsin-like serine proteases"/>
    <property type="match status" value="1"/>
</dbReference>
<organism evidence="11 12">
    <name type="scientific">Ensifer canadensis</name>
    <dbReference type="NCBI Taxonomy" id="555315"/>
    <lineage>
        <taxon>Bacteria</taxon>
        <taxon>Pseudomonadati</taxon>
        <taxon>Pseudomonadota</taxon>
        <taxon>Alphaproteobacteria</taxon>
        <taxon>Hyphomicrobiales</taxon>
        <taxon>Rhizobiaceae</taxon>
        <taxon>Sinorhizobium/Ensifer group</taxon>
        <taxon>Ensifer</taxon>
    </lineage>
</organism>
<dbReference type="InterPro" id="IPR043504">
    <property type="entry name" value="Peptidase_S1_PA_chymotrypsin"/>
</dbReference>
<dbReference type="CDD" id="cd03487">
    <property type="entry name" value="RT_Bac_retron_II"/>
    <property type="match status" value="1"/>
</dbReference>
<dbReference type="InterPro" id="IPR051083">
    <property type="entry name" value="GrpII_Intron_Splice-Mob/Def"/>
</dbReference>
<dbReference type="GO" id="GO:0003723">
    <property type="term" value="F:RNA binding"/>
    <property type="evidence" value="ECO:0007669"/>
    <property type="project" value="InterPro"/>
</dbReference>
<keyword evidence="2" id="KW-0808">Transferase</keyword>
<dbReference type="PROSITE" id="PS50878">
    <property type="entry name" value="RT_POL"/>
    <property type="match status" value="1"/>
</dbReference>
<evidence type="ECO:0000313" key="12">
    <source>
        <dbReference type="Proteomes" id="UP000744980"/>
    </source>
</evidence>
<dbReference type="InterPro" id="IPR009003">
    <property type="entry name" value="Peptidase_S1_PA"/>
</dbReference>
<dbReference type="EC" id="2.7.7.49" evidence="1"/>
<dbReference type="GO" id="GO:0051607">
    <property type="term" value="P:defense response to virus"/>
    <property type="evidence" value="ECO:0007669"/>
    <property type="project" value="UniProtKB-KW"/>
</dbReference>
<dbReference type="Gene3D" id="2.40.10.10">
    <property type="entry name" value="Trypsin-like serine proteases"/>
    <property type="match status" value="2"/>
</dbReference>
<keyword evidence="4" id="KW-0479">Metal-binding</keyword>
<evidence type="ECO:0000259" key="10">
    <source>
        <dbReference type="PROSITE" id="PS50878"/>
    </source>
</evidence>
<keyword evidence="7" id="KW-0051">Antiviral defense</keyword>